<dbReference type="EMBL" id="DSTU01000001">
    <property type="protein sequence ID" value="HFJ53229.1"/>
    <property type="molecule type" value="Genomic_DNA"/>
</dbReference>
<evidence type="ECO:0000256" key="11">
    <source>
        <dbReference type="ARBA" id="ARBA00023146"/>
    </source>
</evidence>
<evidence type="ECO:0000313" key="14">
    <source>
        <dbReference type="EMBL" id="HEA87468.1"/>
    </source>
</evidence>
<keyword evidence="7 12" id="KW-0547">Nucleotide-binding</keyword>
<dbReference type="PANTHER" id="PTHR10890">
    <property type="entry name" value="CYSTEINYL-TRNA SYNTHETASE"/>
    <property type="match status" value="1"/>
</dbReference>
<evidence type="ECO:0000256" key="2">
    <source>
        <dbReference type="ARBA" id="ARBA00005594"/>
    </source>
</evidence>
<evidence type="ECO:0000256" key="1">
    <source>
        <dbReference type="ARBA" id="ARBA00004496"/>
    </source>
</evidence>
<accession>A0A7C1SXL4</accession>
<feature type="binding site" evidence="12">
    <location>
        <position position="278"/>
    </location>
    <ligand>
        <name>ATP</name>
        <dbReference type="ChEBI" id="CHEBI:30616"/>
    </ligand>
</feature>
<comment type="similarity">
    <text evidence="2 12">Belongs to the class-I aminoacyl-tRNA synthetase family.</text>
</comment>
<dbReference type="GO" id="GO:0004817">
    <property type="term" value="F:cysteine-tRNA ligase activity"/>
    <property type="evidence" value="ECO:0007669"/>
    <property type="project" value="UniProtKB-UniRule"/>
</dbReference>
<dbReference type="InterPro" id="IPR009080">
    <property type="entry name" value="tRNAsynth_Ia_anticodon-bd"/>
</dbReference>
<feature type="short sequence motif" description="'KMSKS' region" evidence="12">
    <location>
        <begin position="275"/>
        <end position="279"/>
    </location>
</feature>
<evidence type="ECO:0000313" key="15">
    <source>
        <dbReference type="EMBL" id="HFJ53229.1"/>
    </source>
</evidence>
<dbReference type="NCBIfam" id="TIGR00435">
    <property type="entry name" value="cysS"/>
    <property type="match status" value="1"/>
</dbReference>
<reference evidence="14" key="1">
    <citation type="journal article" date="2020" name="mSystems">
        <title>Genome- and Community-Level Interaction Insights into Carbon Utilization and Element Cycling Functions of Hydrothermarchaeota in Hydrothermal Sediment.</title>
        <authorList>
            <person name="Zhou Z."/>
            <person name="Liu Y."/>
            <person name="Xu W."/>
            <person name="Pan J."/>
            <person name="Luo Z.H."/>
            <person name="Li M."/>
        </authorList>
    </citation>
    <scope>NUCLEOTIDE SEQUENCE [LARGE SCALE GENOMIC DNA]</scope>
    <source>
        <strain evidence="14">SpSt-265</strain>
        <strain evidence="15">SpSt-465</strain>
    </source>
</reference>
<dbReference type="Pfam" id="PF23493">
    <property type="entry name" value="CysS_C"/>
    <property type="match status" value="1"/>
</dbReference>
<protein>
    <recommendedName>
        <fullName evidence="12">Cysteine--tRNA ligase</fullName>
        <ecNumber evidence="12">6.1.1.16</ecNumber>
    </recommendedName>
    <alternativeName>
        <fullName evidence="12">Cysteinyl-tRNA synthetase</fullName>
        <shortName evidence="12">CysRS</shortName>
    </alternativeName>
</protein>
<dbReference type="SUPFAM" id="SSF52374">
    <property type="entry name" value="Nucleotidylyl transferase"/>
    <property type="match status" value="1"/>
</dbReference>
<dbReference type="InterPro" id="IPR014729">
    <property type="entry name" value="Rossmann-like_a/b/a_fold"/>
</dbReference>
<dbReference type="EC" id="6.1.1.16" evidence="12"/>
<dbReference type="AlphaFoldDB" id="A0A7C1SXL4"/>
<sequence>MKVYNTLTRQKDEFVPVEKGRVKIYTCGPTVYWFAHIGNFRAYVFADTLRRVFEYLGYEVRHVMNITDVGHLTTDDDLGEDKLEAGARREGRTPEEIARFYEQAFFADAQKLNILRPQIVCRATEHIPDMIELIRRIEANGFAYRTSVGLIFDTGRYPDYWRLGRLNLEEQRAGARVAVDPERRNPSDFALWITNQPRHLMQWDSPWGRGFPGWHIECSAMSIKYLGEEFDIHTGGIDHIPIHHTNERAQNFAATGREVVRYWMHNAFLQLGEARMGKSEGNIMTVTELERQGYEPLAFRYLCLTAHYRMPLNFTIEALQGAQNGLRGLRELGLNARTWQEAAGDTEWLERAQREFRNAIEDDLNLPQAMAVVWSLVREGNRRQDRRAWKLLLDFDRVLGLRLGETVEGEQDIPAEVRALAEEREQARRARDWGRADRLRAEILSRGFVIEDTKEGWRLKRA</sequence>
<dbReference type="SMART" id="SM00840">
    <property type="entry name" value="DALR_2"/>
    <property type="match status" value="1"/>
</dbReference>
<dbReference type="EMBL" id="DSLG01000007">
    <property type="protein sequence ID" value="HEA87468.1"/>
    <property type="molecule type" value="Genomic_DNA"/>
</dbReference>
<proteinExistence type="inferred from homology"/>
<evidence type="ECO:0000256" key="12">
    <source>
        <dbReference type="HAMAP-Rule" id="MF_00041"/>
    </source>
</evidence>
<feature type="binding site" evidence="12">
    <location>
        <position position="247"/>
    </location>
    <ligand>
        <name>Zn(2+)</name>
        <dbReference type="ChEBI" id="CHEBI:29105"/>
    </ligand>
</feature>
<dbReference type="Pfam" id="PF01406">
    <property type="entry name" value="tRNA-synt_1e"/>
    <property type="match status" value="1"/>
</dbReference>
<comment type="cofactor">
    <cofactor evidence="12">
        <name>Zn(2+)</name>
        <dbReference type="ChEBI" id="CHEBI:29105"/>
    </cofactor>
    <text evidence="12">Binds 1 zinc ion per subunit.</text>
</comment>
<feature type="binding site" evidence="12">
    <location>
        <position position="27"/>
    </location>
    <ligand>
        <name>Zn(2+)</name>
        <dbReference type="ChEBI" id="CHEBI:29105"/>
    </ligand>
</feature>
<keyword evidence="11 12" id="KW-0030">Aminoacyl-tRNA synthetase</keyword>
<dbReference type="PANTHER" id="PTHR10890:SF3">
    <property type="entry name" value="CYSTEINE--TRNA LIGASE, CYTOPLASMIC"/>
    <property type="match status" value="1"/>
</dbReference>
<keyword evidence="5 12" id="KW-0436">Ligase</keyword>
<dbReference type="PRINTS" id="PR00983">
    <property type="entry name" value="TRNASYNTHCYS"/>
</dbReference>
<keyword evidence="6 12" id="KW-0479">Metal-binding</keyword>
<comment type="caution">
    <text evidence="14">The sequence shown here is derived from an EMBL/GenBank/DDBJ whole genome shotgun (WGS) entry which is preliminary data.</text>
</comment>
<evidence type="ECO:0000256" key="9">
    <source>
        <dbReference type="ARBA" id="ARBA00022840"/>
    </source>
</evidence>
<dbReference type="InterPro" id="IPR024909">
    <property type="entry name" value="Cys-tRNA/MSH_ligase"/>
</dbReference>
<dbReference type="GO" id="GO:0008270">
    <property type="term" value="F:zinc ion binding"/>
    <property type="evidence" value="ECO:0007669"/>
    <property type="project" value="UniProtKB-UniRule"/>
</dbReference>
<keyword evidence="4 12" id="KW-0963">Cytoplasm</keyword>
<evidence type="ECO:0000256" key="8">
    <source>
        <dbReference type="ARBA" id="ARBA00022833"/>
    </source>
</evidence>
<feature type="domain" description="Cysteinyl-tRNA synthetase class Ia DALR" evidence="13">
    <location>
        <begin position="355"/>
        <end position="413"/>
    </location>
</feature>
<dbReference type="SUPFAM" id="SSF47323">
    <property type="entry name" value="Anticodon-binding domain of a subclass of class I aminoacyl-tRNA synthetases"/>
    <property type="match status" value="1"/>
</dbReference>
<feature type="binding site" evidence="12">
    <location>
        <position position="243"/>
    </location>
    <ligand>
        <name>Zn(2+)</name>
        <dbReference type="ChEBI" id="CHEBI:29105"/>
    </ligand>
</feature>
<dbReference type="HAMAP" id="MF_00041">
    <property type="entry name" value="Cys_tRNA_synth"/>
    <property type="match status" value="1"/>
</dbReference>
<name>A0A7C1SXL4_UNCW3</name>
<evidence type="ECO:0000256" key="7">
    <source>
        <dbReference type="ARBA" id="ARBA00022741"/>
    </source>
</evidence>
<keyword evidence="8 12" id="KW-0862">Zinc</keyword>
<dbReference type="GO" id="GO:0006423">
    <property type="term" value="P:cysteinyl-tRNA aminoacylation"/>
    <property type="evidence" value="ECO:0007669"/>
    <property type="project" value="UniProtKB-UniRule"/>
</dbReference>
<evidence type="ECO:0000259" key="13">
    <source>
        <dbReference type="SMART" id="SM00840"/>
    </source>
</evidence>
<comment type="subunit">
    <text evidence="3 12">Monomer.</text>
</comment>
<feature type="short sequence motif" description="'HIGH' region" evidence="12">
    <location>
        <begin position="29"/>
        <end position="39"/>
    </location>
</feature>
<feature type="binding site" evidence="12">
    <location>
        <position position="218"/>
    </location>
    <ligand>
        <name>Zn(2+)</name>
        <dbReference type="ChEBI" id="CHEBI:29105"/>
    </ligand>
</feature>
<evidence type="ECO:0000256" key="5">
    <source>
        <dbReference type="ARBA" id="ARBA00022598"/>
    </source>
</evidence>
<dbReference type="Gene3D" id="3.40.50.620">
    <property type="entry name" value="HUPs"/>
    <property type="match status" value="1"/>
</dbReference>
<comment type="catalytic activity">
    <reaction evidence="12">
        <text>tRNA(Cys) + L-cysteine + ATP = L-cysteinyl-tRNA(Cys) + AMP + diphosphate</text>
        <dbReference type="Rhea" id="RHEA:17773"/>
        <dbReference type="Rhea" id="RHEA-COMP:9661"/>
        <dbReference type="Rhea" id="RHEA-COMP:9679"/>
        <dbReference type="ChEBI" id="CHEBI:30616"/>
        <dbReference type="ChEBI" id="CHEBI:33019"/>
        <dbReference type="ChEBI" id="CHEBI:35235"/>
        <dbReference type="ChEBI" id="CHEBI:78442"/>
        <dbReference type="ChEBI" id="CHEBI:78517"/>
        <dbReference type="ChEBI" id="CHEBI:456215"/>
        <dbReference type="EC" id="6.1.1.16"/>
    </reaction>
</comment>
<keyword evidence="10 12" id="KW-0648">Protein biosynthesis</keyword>
<dbReference type="Gene3D" id="1.20.120.1910">
    <property type="entry name" value="Cysteine-tRNA ligase, C-terminal anti-codon recognition domain"/>
    <property type="match status" value="1"/>
</dbReference>
<evidence type="ECO:0000256" key="3">
    <source>
        <dbReference type="ARBA" id="ARBA00011245"/>
    </source>
</evidence>
<dbReference type="GO" id="GO:0005524">
    <property type="term" value="F:ATP binding"/>
    <property type="evidence" value="ECO:0007669"/>
    <property type="project" value="UniProtKB-UniRule"/>
</dbReference>
<evidence type="ECO:0000256" key="4">
    <source>
        <dbReference type="ARBA" id="ARBA00022490"/>
    </source>
</evidence>
<comment type="subcellular location">
    <subcellularLocation>
        <location evidence="1 12">Cytoplasm</location>
    </subcellularLocation>
</comment>
<evidence type="ECO:0000256" key="10">
    <source>
        <dbReference type="ARBA" id="ARBA00022917"/>
    </source>
</evidence>
<dbReference type="Pfam" id="PF09190">
    <property type="entry name" value="DALR_2"/>
    <property type="match status" value="1"/>
</dbReference>
<dbReference type="InterPro" id="IPR032678">
    <property type="entry name" value="tRNA-synt_1_cat_dom"/>
</dbReference>
<dbReference type="CDD" id="cd00672">
    <property type="entry name" value="CysRS_core"/>
    <property type="match status" value="1"/>
</dbReference>
<gene>
    <name evidence="12" type="primary">cysS</name>
    <name evidence="14" type="ORF">ENP94_05595</name>
    <name evidence="15" type="ORF">ENS16_00860</name>
</gene>
<dbReference type="InterPro" id="IPR015803">
    <property type="entry name" value="Cys-tRNA-ligase"/>
</dbReference>
<dbReference type="GO" id="GO:0005829">
    <property type="term" value="C:cytosol"/>
    <property type="evidence" value="ECO:0007669"/>
    <property type="project" value="TreeGrafter"/>
</dbReference>
<dbReference type="InterPro" id="IPR056411">
    <property type="entry name" value="CysS_C"/>
</dbReference>
<evidence type="ECO:0000256" key="6">
    <source>
        <dbReference type="ARBA" id="ARBA00022723"/>
    </source>
</evidence>
<dbReference type="InterPro" id="IPR015273">
    <property type="entry name" value="Cys-tRNA-synt_Ia_DALR"/>
</dbReference>
<organism evidence="14">
    <name type="scientific">candidate division WOR-3 bacterium</name>
    <dbReference type="NCBI Taxonomy" id="2052148"/>
    <lineage>
        <taxon>Bacteria</taxon>
        <taxon>Bacteria division WOR-3</taxon>
    </lineage>
</organism>
<keyword evidence="9 12" id="KW-0067">ATP-binding</keyword>